<evidence type="ECO:0000259" key="5">
    <source>
        <dbReference type="PROSITE" id="PS51202"/>
    </source>
</evidence>
<keyword evidence="2" id="KW-0630">Potassium</keyword>
<dbReference type="PROSITE" id="PS51201">
    <property type="entry name" value="RCK_N"/>
    <property type="match status" value="1"/>
</dbReference>
<dbReference type="GO" id="GO:0005886">
    <property type="term" value="C:plasma membrane"/>
    <property type="evidence" value="ECO:0007669"/>
    <property type="project" value="InterPro"/>
</dbReference>
<keyword evidence="1" id="KW-0633">Potassium transport</keyword>
<dbReference type="Pfam" id="PF02254">
    <property type="entry name" value="TrkA_N"/>
    <property type="match status" value="1"/>
</dbReference>
<dbReference type="InterPro" id="IPR036291">
    <property type="entry name" value="NAD(P)-bd_dom_sf"/>
</dbReference>
<dbReference type="PANTHER" id="PTHR43833:SF8">
    <property type="entry name" value="TRK SYSTEM POTASSIUM UPTAKE PROTEIN TRKA"/>
    <property type="match status" value="1"/>
</dbReference>
<keyword evidence="1" id="KW-0406">Ion transport</keyword>
<dbReference type="Pfam" id="PF02080">
    <property type="entry name" value="TrkA_C"/>
    <property type="match status" value="1"/>
</dbReference>
<accession>A0A6J6GRM9</accession>
<sequence length="217" mass="23446">MHVVIVGCGRVGSTLAIELIASGHTVAVIDRKPDAFKRLGENFSGLTIAGIGFDRDVLQEAGIDRAQAVAAVTNGDNSNILIARVAREKFGINKVVARIYDPKRAEIYERLGVATVATVKWTSERILRRILPDVSTIEWTDPSSNVVLVERELPDSLVGKKIADIELSGARISALRRLGSAIVPDDNTIIQQGDVGYFIVEISSVNQLDSLLKQGTS</sequence>
<dbReference type="SUPFAM" id="SSF51735">
    <property type="entry name" value="NAD(P)-binding Rossmann-fold domains"/>
    <property type="match status" value="1"/>
</dbReference>
<evidence type="ECO:0000256" key="3">
    <source>
        <dbReference type="ARBA" id="ARBA00023027"/>
    </source>
</evidence>
<evidence type="ECO:0000256" key="1">
    <source>
        <dbReference type="ARBA" id="ARBA00022538"/>
    </source>
</evidence>
<dbReference type="EMBL" id="CAEZUN010000082">
    <property type="protein sequence ID" value="CAB4602523.1"/>
    <property type="molecule type" value="Genomic_DNA"/>
</dbReference>
<dbReference type="Gene3D" id="3.30.70.1450">
    <property type="entry name" value="Regulator of K+ conductance, C-terminal domain"/>
    <property type="match status" value="1"/>
</dbReference>
<organism evidence="6">
    <name type="scientific">freshwater metagenome</name>
    <dbReference type="NCBI Taxonomy" id="449393"/>
    <lineage>
        <taxon>unclassified sequences</taxon>
        <taxon>metagenomes</taxon>
        <taxon>ecological metagenomes</taxon>
    </lineage>
</organism>
<feature type="domain" description="RCK C-terminal" evidence="5">
    <location>
        <begin position="132"/>
        <end position="214"/>
    </location>
</feature>
<dbReference type="Gene3D" id="3.40.50.720">
    <property type="entry name" value="NAD(P)-binding Rossmann-like Domain"/>
    <property type="match status" value="1"/>
</dbReference>
<gene>
    <name evidence="6" type="ORF">UFOPK1826_00768</name>
</gene>
<keyword evidence="3" id="KW-0520">NAD</keyword>
<name>A0A6J6GRM9_9ZZZZ</name>
<feature type="domain" description="RCK N-terminal" evidence="4">
    <location>
        <begin position="1"/>
        <end position="118"/>
    </location>
</feature>
<reference evidence="6" key="1">
    <citation type="submission" date="2020-05" db="EMBL/GenBank/DDBJ databases">
        <authorList>
            <person name="Chiriac C."/>
            <person name="Salcher M."/>
            <person name="Ghai R."/>
            <person name="Kavagutti S V."/>
        </authorList>
    </citation>
    <scope>NUCLEOTIDE SEQUENCE</scope>
</reference>
<dbReference type="PANTHER" id="PTHR43833">
    <property type="entry name" value="POTASSIUM CHANNEL PROTEIN 2-RELATED-RELATED"/>
    <property type="match status" value="1"/>
</dbReference>
<proteinExistence type="predicted"/>
<dbReference type="PROSITE" id="PS51202">
    <property type="entry name" value="RCK_C"/>
    <property type="match status" value="1"/>
</dbReference>
<dbReference type="AlphaFoldDB" id="A0A6J6GRM9"/>
<protein>
    <submittedName>
        <fullName evidence="6">Unannotated protein</fullName>
    </submittedName>
</protein>
<dbReference type="InterPro" id="IPR003148">
    <property type="entry name" value="RCK_N"/>
</dbReference>
<keyword evidence="1" id="KW-0813">Transport</keyword>
<dbReference type="InterPro" id="IPR006036">
    <property type="entry name" value="K_uptake_TrkA"/>
</dbReference>
<dbReference type="InterPro" id="IPR050721">
    <property type="entry name" value="Trk_Ktr_HKT_K-transport"/>
</dbReference>
<evidence type="ECO:0000256" key="2">
    <source>
        <dbReference type="ARBA" id="ARBA00022958"/>
    </source>
</evidence>
<evidence type="ECO:0000313" key="6">
    <source>
        <dbReference type="EMBL" id="CAB4602523.1"/>
    </source>
</evidence>
<dbReference type="GO" id="GO:0015079">
    <property type="term" value="F:potassium ion transmembrane transporter activity"/>
    <property type="evidence" value="ECO:0007669"/>
    <property type="project" value="InterPro"/>
</dbReference>
<evidence type="ECO:0000259" key="4">
    <source>
        <dbReference type="PROSITE" id="PS51201"/>
    </source>
</evidence>
<dbReference type="PRINTS" id="PR00335">
    <property type="entry name" value="KUPTAKETRKA"/>
</dbReference>
<dbReference type="InterPro" id="IPR006037">
    <property type="entry name" value="RCK_C"/>
</dbReference>
<dbReference type="SUPFAM" id="SSF116726">
    <property type="entry name" value="TrkA C-terminal domain-like"/>
    <property type="match status" value="1"/>
</dbReference>
<dbReference type="InterPro" id="IPR036721">
    <property type="entry name" value="RCK_C_sf"/>
</dbReference>